<gene>
    <name evidence="1" type="ORF">NO263_16610</name>
</gene>
<dbReference type="Proteomes" id="UP001526337">
    <property type="component" value="Unassembled WGS sequence"/>
</dbReference>
<protein>
    <submittedName>
        <fullName evidence="1">Uncharacterized protein</fullName>
    </submittedName>
</protein>
<accession>A0ABT3K9W7</accession>
<evidence type="ECO:0000313" key="1">
    <source>
        <dbReference type="EMBL" id="MCW4592208.1"/>
    </source>
</evidence>
<keyword evidence="2" id="KW-1185">Reference proteome</keyword>
<comment type="caution">
    <text evidence="1">The sequence shown here is derived from an EMBL/GenBank/DDBJ whole genome shotgun (WGS) entry which is preliminary data.</text>
</comment>
<proteinExistence type="predicted"/>
<dbReference type="Gene3D" id="3.30.450.40">
    <property type="match status" value="1"/>
</dbReference>
<sequence length="57" mass="6221">MILRTDRDAIILVRNTDDACLRLELREGAIWSEITAGTSGIGTGAQDCPLFLGGEWE</sequence>
<dbReference type="EMBL" id="JANGSQ010000111">
    <property type="protein sequence ID" value="MCW4592208.1"/>
    <property type="molecule type" value="Genomic_DNA"/>
</dbReference>
<name>A0ABT3K9W7_9PROT</name>
<dbReference type="InterPro" id="IPR029016">
    <property type="entry name" value="GAF-like_dom_sf"/>
</dbReference>
<evidence type="ECO:0000313" key="2">
    <source>
        <dbReference type="Proteomes" id="UP001526337"/>
    </source>
</evidence>
<dbReference type="RefSeq" id="WP_171789465.1">
    <property type="nucleotide sequence ID" value="NZ_JABJWD010000003.1"/>
</dbReference>
<reference evidence="1 2" key="1">
    <citation type="submission" date="2022-07" db="EMBL/GenBank/DDBJ databases">
        <title>Genome stability of Gluconacetobacter entanii AV429.</title>
        <authorList>
            <person name="Trcek J."/>
            <person name="Cepec E."/>
        </authorList>
    </citation>
    <scope>NUCLEOTIDE SEQUENCE [LARGE SCALE GENOMIC DNA]</scope>
    <source>
        <strain evidence="1 2">AV429_2022</strain>
    </source>
</reference>
<organism evidence="1 2">
    <name type="scientific">Gluconacetobacter entanii</name>
    <dbReference type="NCBI Taxonomy" id="108528"/>
    <lineage>
        <taxon>Bacteria</taxon>
        <taxon>Pseudomonadati</taxon>
        <taxon>Pseudomonadota</taxon>
        <taxon>Alphaproteobacteria</taxon>
        <taxon>Acetobacterales</taxon>
        <taxon>Acetobacteraceae</taxon>
        <taxon>Gluconacetobacter</taxon>
    </lineage>
</organism>